<sequence>MEKTLIINDTRLSCRHFKLSLPRIRLRRDRWAGREVGARPIDGNAGARVCTLLAKQASFCPQRKIKNKWKASIHPPIQWFLQSVTAAARAKVTGAPRLTRLSAYRRPPPRRLVCKTVSIVRI</sequence>
<accession>A0A4C1YXU8</accession>
<gene>
    <name evidence="1" type="ORF">EVAR_67517_1</name>
</gene>
<reference evidence="1 2" key="1">
    <citation type="journal article" date="2019" name="Commun. Biol.">
        <title>The bagworm genome reveals a unique fibroin gene that provides high tensile strength.</title>
        <authorList>
            <person name="Kono N."/>
            <person name="Nakamura H."/>
            <person name="Ohtoshi R."/>
            <person name="Tomita M."/>
            <person name="Numata K."/>
            <person name="Arakawa K."/>
        </authorList>
    </citation>
    <scope>NUCLEOTIDE SEQUENCE [LARGE SCALE GENOMIC DNA]</scope>
</reference>
<keyword evidence="2" id="KW-1185">Reference proteome</keyword>
<evidence type="ECO:0000313" key="2">
    <source>
        <dbReference type="Proteomes" id="UP000299102"/>
    </source>
</evidence>
<dbReference type="AlphaFoldDB" id="A0A4C1YXU8"/>
<organism evidence="1 2">
    <name type="scientific">Eumeta variegata</name>
    <name type="common">Bagworm moth</name>
    <name type="synonym">Eumeta japonica</name>
    <dbReference type="NCBI Taxonomy" id="151549"/>
    <lineage>
        <taxon>Eukaryota</taxon>
        <taxon>Metazoa</taxon>
        <taxon>Ecdysozoa</taxon>
        <taxon>Arthropoda</taxon>
        <taxon>Hexapoda</taxon>
        <taxon>Insecta</taxon>
        <taxon>Pterygota</taxon>
        <taxon>Neoptera</taxon>
        <taxon>Endopterygota</taxon>
        <taxon>Lepidoptera</taxon>
        <taxon>Glossata</taxon>
        <taxon>Ditrysia</taxon>
        <taxon>Tineoidea</taxon>
        <taxon>Psychidae</taxon>
        <taxon>Oiketicinae</taxon>
        <taxon>Eumeta</taxon>
    </lineage>
</organism>
<dbReference type="Proteomes" id="UP000299102">
    <property type="component" value="Unassembled WGS sequence"/>
</dbReference>
<protein>
    <submittedName>
        <fullName evidence="1">Uncharacterized protein</fullName>
    </submittedName>
</protein>
<proteinExistence type="predicted"/>
<dbReference type="EMBL" id="BGZK01001428">
    <property type="protein sequence ID" value="GBP79742.1"/>
    <property type="molecule type" value="Genomic_DNA"/>
</dbReference>
<comment type="caution">
    <text evidence="1">The sequence shown here is derived from an EMBL/GenBank/DDBJ whole genome shotgun (WGS) entry which is preliminary data.</text>
</comment>
<evidence type="ECO:0000313" key="1">
    <source>
        <dbReference type="EMBL" id="GBP79742.1"/>
    </source>
</evidence>
<name>A0A4C1YXU8_EUMVA</name>